<dbReference type="AlphaFoldDB" id="A0AAD7CCX8"/>
<dbReference type="EMBL" id="JARKIE010000396">
    <property type="protein sequence ID" value="KAJ7645731.1"/>
    <property type="molecule type" value="Genomic_DNA"/>
</dbReference>
<protein>
    <submittedName>
        <fullName evidence="2">Uncharacterized protein</fullName>
    </submittedName>
</protein>
<sequence length="101" mass="10239">MHPHFPRLQHQSSPPKAVGCTATAPNVSRGKCGACARLNARVCCGSAGASSACVDARTVGGGAREGDGDLALRGQIKACGTPGDTVKIQKVSVRINVMGTH</sequence>
<organism evidence="2 3">
    <name type="scientific">Mycena rosella</name>
    <name type="common">Pink bonnet</name>
    <name type="synonym">Agaricus rosellus</name>
    <dbReference type="NCBI Taxonomy" id="1033263"/>
    <lineage>
        <taxon>Eukaryota</taxon>
        <taxon>Fungi</taxon>
        <taxon>Dikarya</taxon>
        <taxon>Basidiomycota</taxon>
        <taxon>Agaricomycotina</taxon>
        <taxon>Agaricomycetes</taxon>
        <taxon>Agaricomycetidae</taxon>
        <taxon>Agaricales</taxon>
        <taxon>Marasmiineae</taxon>
        <taxon>Mycenaceae</taxon>
        <taxon>Mycena</taxon>
    </lineage>
</organism>
<evidence type="ECO:0000313" key="3">
    <source>
        <dbReference type="Proteomes" id="UP001221757"/>
    </source>
</evidence>
<accession>A0AAD7CCX8</accession>
<evidence type="ECO:0000313" key="2">
    <source>
        <dbReference type="EMBL" id="KAJ7645731.1"/>
    </source>
</evidence>
<comment type="caution">
    <text evidence="2">The sequence shown here is derived from an EMBL/GenBank/DDBJ whole genome shotgun (WGS) entry which is preliminary data.</text>
</comment>
<feature type="region of interest" description="Disordered" evidence="1">
    <location>
        <begin position="1"/>
        <end position="20"/>
    </location>
</feature>
<keyword evidence="3" id="KW-1185">Reference proteome</keyword>
<reference evidence="2" key="1">
    <citation type="submission" date="2023-03" db="EMBL/GenBank/DDBJ databases">
        <title>Massive genome expansion in bonnet fungi (Mycena s.s.) driven by repeated elements and novel gene families across ecological guilds.</title>
        <authorList>
            <consortium name="Lawrence Berkeley National Laboratory"/>
            <person name="Harder C.B."/>
            <person name="Miyauchi S."/>
            <person name="Viragh M."/>
            <person name="Kuo A."/>
            <person name="Thoen E."/>
            <person name="Andreopoulos B."/>
            <person name="Lu D."/>
            <person name="Skrede I."/>
            <person name="Drula E."/>
            <person name="Henrissat B."/>
            <person name="Morin E."/>
            <person name="Kohler A."/>
            <person name="Barry K."/>
            <person name="LaButti K."/>
            <person name="Morin E."/>
            <person name="Salamov A."/>
            <person name="Lipzen A."/>
            <person name="Mereny Z."/>
            <person name="Hegedus B."/>
            <person name="Baldrian P."/>
            <person name="Stursova M."/>
            <person name="Weitz H."/>
            <person name="Taylor A."/>
            <person name="Grigoriev I.V."/>
            <person name="Nagy L.G."/>
            <person name="Martin F."/>
            <person name="Kauserud H."/>
        </authorList>
    </citation>
    <scope>NUCLEOTIDE SEQUENCE</scope>
    <source>
        <strain evidence="2">CBHHK067</strain>
    </source>
</reference>
<dbReference type="Proteomes" id="UP001221757">
    <property type="component" value="Unassembled WGS sequence"/>
</dbReference>
<proteinExistence type="predicted"/>
<gene>
    <name evidence="2" type="ORF">B0H17DRAFT_1103989</name>
</gene>
<name>A0AAD7CCX8_MYCRO</name>
<evidence type="ECO:0000256" key="1">
    <source>
        <dbReference type="SAM" id="MobiDB-lite"/>
    </source>
</evidence>